<dbReference type="PANTHER" id="PTHR30204">
    <property type="entry name" value="REDOX-CYCLING DRUG-SENSING TRANSCRIPTIONAL ACTIVATOR SOXR"/>
    <property type="match status" value="1"/>
</dbReference>
<evidence type="ECO:0000256" key="1">
    <source>
        <dbReference type="ARBA" id="ARBA00022491"/>
    </source>
</evidence>
<comment type="caution">
    <text evidence="7">The sequence shown here is derived from an EMBL/GenBank/DDBJ whole genome shotgun (WGS) entry which is preliminary data.</text>
</comment>
<dbReference type="PROSITE" id="PS00552">
    <property type="entry name" value="HTH_MERR_1"/>
    <property type="match status" value="1"/>
</dbReference>
<sequence>MLIGELSRRTGVSPRALRYYEEQGLLDVTRKANGYRTYSPDAATVVVRIRRLLDSGLNSDTIRKLLPCIHGDDPGVELCAEVDDLLRNEIRDIRAEIEELTRRHDALTQLLESSDAP</sequence>
<accession>A0A366E1L9</accession>
<dbReference type="InterPro" id="IPR000551">
    <property type="entry name" value="MerR-type_HTH_dom"/>
</dbReference>
<feature type="coiled-coil region" evidence="5">
    <location>
        <begin position="83"/>
        <end position="110"/>
    </location>
</feature>
<dbReference type="STRING" id="1210090.GCA_001613185_03325"/>
<dbReference type="PRINTS" id="PR00040">
    <property type="entry name" value="HTHMERR"/>
</dbReference>
<organism evidence="7 8">
    <name type="scientific">Nocardia puris</name>
    <dbReference type="NCBI Taxonomy" id="208602"/>
    <lineage>
        <taxon>Bacteria</taxon>
        <taxon>Bacillati</taxon>
        <taxon>Actinomycetota</taxon>
        <taxon>Actinomycetes</taxon>
        <taxon>Mycobacteriales</taxon>
        <taxon>Nocardiaceae</taxon>
        <taxon>Nocardia</taxon>
    </lineage>
</organism>
<dbReference type="SMART" id="SM00422">
    <property type="entry name" value="HTH_MERR"/>
    <property type="match status" value="1"/>
</dbReference>
<dbReference type="PANTHER" id="PTHR30204:SF69">
    <property type="entry name" value="MERR-FAMILY TRANSCRIPTIONAL REGULATOR"/>
    <property type="match status" value="1"/>
</dbReference>
<dbReference type="InterPro" id="IPR047057">
    <property type="entry name" value="MerR_fam"/>
</dbReference>
<evidence type="ECO:0000313" key="8">
    <source>
        <dbReference type="Proteomes" id="UP000252586"/>
    </source>
</evidence>
<keyword evidence="8" id="KW-1185">Reference proteome</keyword>
<evidence type="ECO:0000256" key="2">
    <source>
        <dbReference type="ARBA" id="ARBA00023015"/>
    </source>
</evidence>
<dbReference type="Proteomes" id="UP000252586">
    <property type="component" value="Unassembled WGS sequence"/>
</dbReference>
<dbReference type="InterPro" id="IPR009061">
    <property type="entry name" value="DNA-bd_dom_put_sf"/>
</dbReference>
<dbReference type="SUPFAM" id="SSF46955">
    <property type="entry name" value="Putative DNA-binding domain"/>
    <property type="match status" value="1"/>
</dbReference>
<dbReference type="OrthoDB" id="4567915at2"/>
<protein>
    <submittedName>
        <fullName evidence="7">DNA-binding transcriptional MerR regulator</fullName>
    </submittedName>
</protein>
<name>A0A366E1L9_9NOCA</name>
<evidence type="ECO:0000256" key="5">
    <source>
        <dbReference type="SAM" id="Coils"/>
    </source>
</evidence>
<dbReference type="RefSeq" id="WP_067509634.1">
    <property type="nucleotide sequence ID" value="NZ_CP107943.1"/>
</dbReference>
<evidence type="ECO:0000313" key="7">
    <source>
        <dbReference type="EMBL" id="RBO96213.1"/>
    </source>
</evidence>
<dbReference type="Gene3D" id="1.10.1660.10">
    <property type="match status" value="1"/>
</dbReference>
<keyword evidence="2" id="KW-0805">Transcription regulation</keyword>
<feature type="domain" description="HTH merR-type" evidence="6">
    <location>
        <begin position="1"/>
        <end position="68"/>
    </location>
</feature>
<proteinExistence type="predicted"/>
<dbReference type="AlphaFoldDB" id="A0A366E1L9"/>
<evidence type="ECO:0000259" key="6">
    <source>
        <dbReference type="PROSITE" id="PS50937"/>
    </source>
</evidence>
<keyword evidence="3 7" id="KW-0238">DNA-binding</keyword>
<gene>
    <name evidence="7" type="ORF">DFR74_101224</name>
</gene>
<dbReference type="GO" id="GO:0003700">
    <property type="term" value="F:DNA-binding transcription factor activity"/>
    <property type="evidence" value="ECO:0007669"/>
    <property type="project" value="InterPro"/>
</dbReference>
<keyword evidence="1" id="KW-0678">Repressor</keyword>
<dbReference type="EMBL" id="QNRE01000001">
    <property type="protein sequence ID" value="RBO96213.1"/>
    <property type="molecule type" value="Genomic_DNA"/>
</dbReference>
<reference evidence="7 8" key="1">
    <citation type="submission" date="2018-06" db="EMBL/GenBank/DDBJ databases">
        <title>Genomic Encyclopedia of Type Strains, Phase IV (KMG-IV): sequencing the most valuable type-strain genomes for metagenomic binning, comparative biology and taxonomic classification.</title>
        <authorList>
            <person name="Goeker M."/>
        </authorList>
    </citation>
    <scope>NUCLEOTIDE SEQUENCE [LARGE SCALE GENOMIC DNA]</scope>
    <source>
        <strain evidence="7 8">DSM 44599</strain>
    </source>
</reference>
<keyword evidence="5" id="KW-0175">Coiled coil</keyword>
<dbReference type="CDD" id="cd01282">
    <property type="entry name" value="HTH_MerR-like_sg3"/>
    <property type="match status" value="1"/>
</dbReference>
<dbReference type="PROSITE" id="PS50937">
    <property type="entry name" value="HTH_MERR_2"/>
    <property type="match status" value="1"/>
</dbReference>
<keyword evidence="4" id="KW-0804">Transcription</keyword>
<dbReference type="Pfam" id="PF13411">
    <property type="entry name" value="MerR_1"/>
    <property type="match status" value="1"/>
</dbReference>
<dbReference type="GO" id="GO:0003677">
    <property type="term" value="F:DNA binding"/>
    <property type="evidence" value="ECO:0007669"/>
    <property type="project" value="UniProtKB-KW"/>
</dbReference>
<evidence type="ECO:0000256" key="4">
    <source>
        <dbReference type="ARBA" id="ARBA00023163"/>
    </source>
</evidence>
<evidence type="ECO:0000256" key="3">
    <source>
        <dbReference type="ARBA" id="ARBA00023125"/>
    </source>
</evidence>